<protein>
    <recommendedName>
        <fullName evidence="1">NADH-quinone oxidoreductase subunit D domain-containing protein</fullName>
    </recommendedName>
</protein>
<dbReference type="PANTHER" id="PTHR11993">
    <property type="entry name" value="NADH-UBIQUINONE OXIDOREDUCTASE 49 KDA SUBUNIT"/>
    <property type="match status" value="1"/>
</dbReference>
<dbReference type="EMBL" id="LAZR01052680">
    <property type="protein sequence ID" value="KKK82427.1"/>
    <property type="molecule type" value="Genomic_DNA"/>
</dbReference>
<dbReference type="InterPro" id="IPR022885">
    <property type="entry name" value="NDH1_su_D/H"/>
</dbReference>
<evidence type="ECO:0000259" key="1">
    <source>
        <dbReference type="Pfam" id="PF00346"/>
    </source>
</evidence>
<dbReference type="InterPro" id="IPR029014">
    <property type="entry name" value="NiFe-Hase_large"/>
</dbReference>
<accession>A0A0F8YM40</accession>
<dbReference type="NCBIfam" id="NF004739">
    <property type="entry name" value="PRK06075.1"/>
    <property type="match status" value="1"/>
</dbReference>
<feature type="domain" description="NADH-quinone oxidoreductase subunit D" evidence="1">
    <location>
        <begin position="137"/>
        <end position="391"/>
    </location>
</feature>
<dbReference type="Pfam" id="PF00346">
    <property type="entry name" value="Complex1_49kDa"/>
    <property type="match status" value="1"/>
</dbReference>
<proteinExistence type="inferred from homology"/>
<dbReference type="PANTHER" id="PTHR11993:SF10">
    <property type="entry name" value="NADH DEHYDROGENASE [UBIQUINONE] IRON-SULFUR PROTEIN 2, MITOCHONDRIAL"/>
    <property type="match status" value="1"/>
</dbReference>
<dbReference type="GO" id="GO:0016651">
    <property type="term" value="F:oxidoreductase activity, acting on NAD(P)H"/>
    <property type="evidence" value="ECO:0007669"/>
    <property type="project" value="InterPro"/>
</dbReference>
<reference evidence="2" key="1">
    <citation type="journal article" date="2015" name="Nature">
        <title>Complex archaea that bridge the gap between prokaryotes and eukaryotes.</title>
        <authorList>
            <person name="Spang A."/>
            <person name="Saw J.H."/>
            <person name="Jorgensen S.L."/>
            <person name="Zaremba-Niedzwiedzka K."/>
            <person name="Martijn J."/>
            <person name="Lind A.E."/>
            <person name="van Eijk R."/>
            <person name="Schleper C."/>
            <person name="Guy L."/>
            <person name="Ettema T.J."/>
        </authorList>
    </citation>
    <scope>NUCLEOTIDE SEQUENCE</scope>
</reference>
<dbReference type="NCBIfam" id="TIGR01962">
    <property type="entry name" value="NuoD"/>
    <property type="match status" value="1"/>
</dbReference>
<dbReference type="Gene3D" id="1.10.645.10">
    <property type="entry name" value="Cytochrome-c3 Hydrogenase, chain B"/>
    <property type="match status" value="1"/>
</dbReference>
<dbReference type="AlphaFoldDB" id="A0A0F8YM40"/>
<feature type="non-terminal residue" evidence="2">
    <location>
        <position position="1"/>
    </location>
</feature>
<dbReference type="SUPFAM" id="SSF56762">
    <property type="entry name" value="HydB/Nqo4-like"/>
    <property type="match status" value="1"/>
</dbReference>
<name>A0A0F8YM40_9ZZZZ</name>
<evidence type="ECO:0000313" key="2">
    <source>
        <dbReference type="EMBL" id="KKK82427.1"/>
    </source>
</evidence>
<dbReference type="InterPro" id="IPR001135">
    <property type="entry name" value="NADH_Q_OxRdtase_suD"/>
</dbReference>
<gene>
    <name evidence="2" type="ORF">LCGC14_2803500</name>
</gene>
<comment type="caution">
    <text evidence="2">The sequence shown here is derived from an EMBL/GenBank/DDBJ whole genome shotgun (WGS) entry which is preliminary data.</text>
</comment>
<organism evidence="2">
    <name type="scientific">marine sediment metagenome</name>
    <dbReference type="NCBI Taxonomy" id="412755"/>
    <lineage>
        <taxon>unclassified sequences</taxon>
        <taxon>metagenomes</taxon>
        <taxon>ecological metagenomes</taxon>
    </lineage>
</organism>
<dbReference type="HAMAP" id="MF_01358">
    <property type="entry name" value="NDH1_NuoD"/>
    <property type="match status" value="1"/>
</dbReference>
<dbReference type="GO" id="GO:0048038">
    <property type="term" value="F:quinone binding"/>
    <property type="evidence" value="ECO:0007669"/>
    <property type="project" value="InterPro"/>
</dbReference>
<sequence length="391" mass="43196">ARRQAGGEGLAVAMKTEPFVVNIGPQHPSTHGVFRMRLTLDGERIIDADMVIGYLHRSMEKLAEERSYTQNIPFTDRTDYVAAMTGNLAYVLAVEKLCGIEPPERAQWLRVIMSELQRFASHSMAVGVFANDCGTWQTPVMHMFREREKILDLFEMACGARLTTNYMRIGGVSRDVPPEFMPAAHKLIEELPKRMVEYEDLLLENEIIVARSRGIGVLTPEVAIDCSLSGPMLRGSGVAWDIRKADPYCVYDKLEFDICVGTDGDAYDRFLVRLAEMRQSIHIVEQCLEMMPAGPVHSQITTATAQPGGAPSAPLTIRVPAGEAYGRIESPRGELGYYIVSDGGPAPYRFHIRSPSFINLTPLRDLAIGATVADAIVILGSIDIVVGEIDR</sequence>
<dbReference type="GO" id="GO:0051287">
    <property type="term" value="F:NAD binding"/>
    <property type="evidence" value="ECO:0007669"/>
    <property type="project" value="InterPro"/>
</dbReference>